<dbReference type="PANTHER" id="PTHR40056">
    <property type="entry name" value="HYPOTHETICAL CYTOSOLIC PROTEIN"/>
    <property type="match status" value="1"/>
</dbReference>
<protein>
    <recommendedName>
        <fullName evidence="3">DUF1836 domain-containing protein</fullName>
    </recommendedName>
</protein>
<dbReference type="eggNOG" id="COG0789">
    <property type="taxonomic scope" value="Bacteria"/>
</dbReference>
<name>F0SVZ5_SYNGF</name>
<dbReference type="AlphaFoldDB" id="F0SVZ5"/>
<dbReference type="EMBL" id="CP002547">
    <property type="protein sequence ID" value="ADY56779.1"/>
    <property type="molecule type" value="Genomic_DNA"/>
</dbReference>
<evidence type="ECO:0008006" key="3">
    <source>
        <dbReference type="Google" id="ProtNLM"/>
    </source>
</evidence>
<accession>F0SVZ5</accession>
<keyword evidence="2" id="KW-1185">Reference proteome</keyword>
<dbReference type="OrthoDB" id="3191472at2"/>
<dbReference type="InterPro" id="IPR014975">
    <property type="entry name" value="DUF1836"/>
</dbReference>
<sequence length="165" mass="19545">MPHKELKDSDIPNIDVYMDQLISFFEEYLDSYRRDPKEKVLTKTMVNNYVKNGVMEKPTKRKYNKNQLKSLFIIYHLKQVLSLQDIKSFFELSDSIYRKDDLFQNFLDAQNKASQDMDTLLKNTENGDPRAITEMILHLAVEAFARKRLAEKLIDDMNNQKQTEN</sequence>
<reference evidence="1 2" key="1">
    <citation type="journal article" date="2011" name="Stand. Genomic Sci.">
        <title>Complete genome sequence of Syntrophobotulus glycolicus type strain (FlGlyR).</title>
        <authorList>
            <person name="Han C."/>
            <person name="Mwirichia R."/>
            <person name="Chertkov O."/>
            <person name="Held B."/>
            <person name="Lapidus A."/>
            <person name="Nolan M."/>
            <person name="Lucas S."/>
            <person name="Hammon N."/>
            <person name="Deshpande S."/>
            <person name="Cheng J.F."/>
            <person name="Tapia R."/>
            <person name="Goodwin L."/>
            <person name="Pitluck S."/>
            <person name="Huntemann M."/>
            <person name="Liolios K."/>
            <person name="Ivanova N."/>
            <person name="Pagani I."/>
            <person name="Mavromatis K."/>
            <person name="Ovchinikova G."/>
            <person name="Pati A."/>
            <person name="Chen A."/>
            <person name="Palaniappan K."/>
            <person name="Land M."/>
            <person name="Hauser L."/>
            <person name="Brambilla E.M."/>
            <person name="Rohde M."/>
            <person name="Spring S."/>
            <person name="Sikorski J."/>
            <person name="Goker M."/>
            <person name="Woyke T."/>
            <person name="Bristow J."/>
            <person name="Eisen J.A."/>
            <person name="Markowitz V."/>
            <person name="Hugenholtz P."/>
            <person name="Kyrpides N.C."/>
            <person name="Klenk H.P."/>
            <person name="Detter J.C."/>
        </authorList>
    </citation>
    <scope>NUCLEOTIDE SEQUENCE [LARGE SCALE GENOMIC DNA]</scope>
    <source>
        <strain evidence="2">DSM 8271 / FlGlyR</strain>
    </source>
</reference>
<reference evidence="2" key="2">
    <citation type="submission" date="2011-02" db="EMBL/GenBank/DDBJ databases">
        <title>The complete genome of Syntrophobotulus glycolicus DSM 8271.</title>
        <authorList>
            <person name="Lucas S."/>
            <person name="Copeland A."/>
            <person name="Lapidus A."/>
            <person name="Bruce D."/>
            <person name="Goodwin L."/>
            <person name="Pitluck S."/>
            <person name="Kyrpides N."/>
            <person name="Mavromatis K."/>
            <person name="Pagani I."/>
            <person name="Ivanova N."/>
            <person name="Mikhailova N."/>
            <person name="Chertkov O."/>
            <person name="Held B."/>
            <person name="Detter J.C."/>
            <person name="Tapia R."/>
            <person name="Han C."/>
            <person name="Land M."/>
            <person name="Hauser L."/>
            <person name="Markowitz V."/>
            <person name="Cheng J.-F."/>
            <person name="Hugenholtz P."/>
            <person name="Woyke T."/>
            <person name="Wu D."/>
            <person name="Spring S."/>
            <person name="Schroeder M."/>
            <person name="Brambilla E."/>
            <person name="Klenk H.-P."/>
            <person name="Eisen J.A."/>
        </authorList>
    </citation>
    <scope>NUCLEOTIDE SEQUENCE [LARGE SCALE GENOMIC DNA]</scope>
    <source>
        <strain evidence="2">DSM 8271 / FlGlyR</strain>
    </source>
</reference>
<dbReference type="STRING" id="645991.Sgly_2494"/>
<dbReference type="Proteomes" id="UP000007488">
    <property type="component" value="Chromosome"/>
</dbReference>
<organism evidence="1 2">
    <name type="scientific">Syntrophobotulus glycolicus (strain DSM 8271 / FlGlyR)</name>
    <dbReference type="NCBI Taxonomy" id="645991"/>
    <lineage>
        <taxon>Bacteria</taxon>
        <taxon>Bacillati</taxon>
        <taxon>Bacillota</taxon>
        <taxon>Clostridia</taxon>
        <taxon>Eubacteriales</taxon>
        <taxon>Desulfitobacteriaceae</taxon>
        <taxon>Syntrophobotulus</taxon>
    </lineage>
</organism>
<proteinExistence type="predicted"/>
<dbReference type="HOGENOM" id="CLU_085303_0_1_9"/>
<dbReference type="RefSeq" id="WP_013625644.1">
    <property type="nucleotide sequence ID" value="NC_015172.1"/>
</dbReference>
<dbReference type="KEGG" id="sgy:Sgly_2494"/>
<gene>
    <name evidence="1" type="ordered locus">Sgly_2494</name>
</gene>
<evidence type="ECO:0000313" key="2">
    <source>
        <dbReference type="Proteomes" id="UP000007488"/>
    </source>
</evidence>
<dbReference type="Pfam" id="PF08876">
    <property type="entry name" value="DUF1836"/>
    <property type="match status" value="1"/>
</dbReference>
<evidence type="ECO:0000313" key="1">
    <source>
        <dbReference type="EMBL" id="ADY56779.1"/>
    </source>
</evidence>
<dbReference type="PANTHER" id="PTHR40056:SF1">
    <property type="entry name" value="DUF1836 DOMAIN-CONTAINING PROTEIN"/>
    <property type="match status" value="1"/>
</dbReference>